<comment type="caution">
    <text evidence="2">The sequence shown here is derived from an EMBL/GenBank/DDBJ whole genome shotgun (WGS) entry which is preliminary data.</text>
</comment>
<dbReference type="Gene3D" id="3.90.1150.200">
    <property type="match status" value="1"/>
</dbReference>
<feature type="domain" description="YdhG-like" evidence="1">
    <location>
        <begin position="29"/>
        <end position="126"/>
    </location>
</feature>
<dbReference type="Pfam" id="PF08818">
    <property type="entry name" value="DUF1801"/>
    <property type="match status" value="1"/>
</dbReference>
<dbReference type="Proteomes" id="UP001165296">
    <property type="component" value="Unassembled WGS sequence"/>
</dbReference>
<proteinExistence type="predicted"/>
<evidence type="ECO:0000313" key="3">
    <source>
        <dbReference type="Proteomes" id="UP001165296"/>
    </source>
</evidence>
<accession>A0ABS8ARE6</accession>
<dbReference type="EMBL" id="JAJADR010000003">
    <property type="protein sequence ID" value="MCB2408802.1"/>
    <property type="molecule type" value="Genomic_DNA"/>
</dbReference>
<protein>
    <submittedName>
        <fullName evidence="2">YdeI/OmpD-associated family protein</fullName>
    </submittedName>
</protein>
<sequence length="206" mass="22804">MAPSVDFYFTDGCGRCALVSTPACSVRKWQPALHELRALVLGCGLTEELKWGVPCYTVQEKNVLLIHAFKEYCALNFVNGALLSDPNSLLVQQTANVQAARQIRFTDAQEIVRLQPVLEAYIREAVAAEKADLKVALKQTSDFTMPDELQAALDNSAALKAAFHTLTPGRQRGYLLYFSAPKQAKTRAARVEKYTPHILRGKGLHD</sequence>
<dbReference type="PIRSF" id="PIRSF021308">
    <property type="entry name" value="UCP021308"/>
    <property type="match status" value="1"/>
</dbReference>
<dbReference type="SUPFAM" id="SSF159888">
    <property type="entry name" value="YdhG-like"/>
    <property type="match status" value="1"/>
</dbReference>
<dbReference type="InterPro" id="IPR016786">
    <property type="entry name" value="YdeI_bac"/>
</dbReference>
<dbReference type="Pfam" id="PF13376">
    <property type="entry name" value="OmdA"/>
    <property type="match status" value="1"/>
</dbReference>
<name>A0ABS8ARE6_9BACT</name>
<dbReference type="RefSeq" id="WP_226176194.1">
    <property type="nucleotide sequence ID" value="NZ_JAJADR010000003.1"/>
</dbReference>
<keyword evidence="3" id="KW-1185">Reference proteome</keyword>
<organism evidence="2 3">
    <name type="scientific">Hymenobacter lucidus</name>
    <dbReference type="NCBI Taxonomy" id="2880930"/>
    <lineage>
        <taxon>Bacteria</taxon>
        <taxon>Pseudomonadati</taxon>
        <taxon>Bacteroidota</taxon>
        <taxon>Cytophagia</taxon>
        <taxon>Cytophagales</taxon>
        <taxon>Hymenobacteraceae</taxon>
        <taxon>Hymenobacter</taxon>
    </lineage>
</organism>
<reference evidence="2" key="1">
    <citation type="submission" date="2021-10" db="EMBL/GenBank/DDBJ databases">
        <authorList>
            <person name="Dean J.D."/>
            <person name="Kim M.K."/>
            <person name="Newey C.N."/>
            <person name="Stoker T.S."/>
            <person name="Thompson D.W."/>
            <person name="Grose J.H."/>
        </authorList>
    </citation>
    <scope>NUCLEOTIDE SEQUENCE</scope>
    <source>
        <strain evidence="2">BT178</strain>
    </source>
</reference>
<evidence type="ECO:0000313" key="2">
    <source>
        <dbReference type="EMBL" id="MCB2408802.1"/>
    </source>
</evidence>
<evidence type="ECO:0000259" key="1">
    <source>
        <dbReference type="Pfam" id="PF08818"/>
    </source>
</evidence>
<gene>
    <name evidence="2" type="ORF">LGH74_12510</name>
</gene>
<dbReference type="InterPro" id="IPR014922">
    <property type="entry name" value="YdhG-like"/>
</dbReference>